<dbReference type="GO" id="GO:0005886">
    <property type="term" value="C:plasma membrane"/>
    <property type="evidence" value="ECO:0007669"/>
    <property type="project" value="UniProtKB-SubCell"/>
</dbReference>
<evidence type="ECO:0000259" key="16">
    <source>
        <dbReference type="PROSITE" id="PS50888"/>
    </source>
</evidence>
<evidence type="ECO:0000313" key="18">
    <source>
        <dbReference type="Proteomes" id="UP000323000"/>
    </source>
</evidence>
<dbReference type="Gene3D" id="4.10.280.10">
    <property type="entry name" value="Helix-loop-helix DNA-binding domain"/>
    <property type="match status" value="1"/>
</dbReference>
<dbReference type="GO" id="GO:0005634">
    <property type="term" value="C:nucleus"/>
    <property type="evidence" value="ECO:0007669"/>
    <property type="project" value="UniProtKB-SubCell"/>
</dbReference>
<keyword evidence="4" id="KW-1003">Cell membrane</keyword>
<feature type="region of interest" description="Disordered" evidence="15">
    <location>
        <begin position="78"/>
        <end position="108"/>
    </location>
</feature>
<dbReference type="Proteomes" id="UP000323000">
    <property type="component" value="Chromosome 9"/>
</dbReference>
<evidence type="ECO:0000256" key="13">
    <source>
        <dbReference type="ARBA" id="ARBA00038080"/>
    </source>
</evidence>
<dbReference type="FunFam" id="4.10.280.10:FF:000103">
    <property type="entry name" value="Transcription factor bHLH162"/>
    <property type="match status" value="1"/>
</dbReference>
<dbReference type="GO" id="GO:0005789">
    <property type="term" value="C:endoplasmic reticulum membrane"/>
    <property type="evidence" value="ECO:0007669"/>
    <property type="project" value="UniProtKB-SubCell"/>
</dbReference>
<evidence type="ECO:0000256" key="6">
    <source>
        <dbReference type="ARBA" id="ARBA00022824"/>
    </source>
</evidence>
<gene>
    <name evidence="17" type="ORF">EZV62_020399</name>
</gene>
<name>A0A5C7HDC8_9ROSI</name>
<evidence type="ECO:0000256" key="9">
    <source>
        <dbReference type="ARBA" id="ARBA00023054"/>
    </source>
</evidence>
<feature type="compositionally biased region" description="Polar residues" evidence="15">
    <location>
        <begin position="97"/>
        <end position="107"/>
    </location>
</feature>
<evidence type="ECO:0000256" key="2">
    <source>
        <dbReference type="ARBA" id="ARBA00004162"/>
    </source>
</evidence>
<evidence type="ECO:0000256" key="3">
    <source>
        <dbReference type="ARBA" id="ARBA00004389"/>
    </source>
</evidence>
<dbReference type="OrthoDB" id="1096364at2759"/>
<evidence type="ECO:0000256" key="14">
    <source>
        <dbReference type="SAM" id="Coils"/>
    </source>
</evidence>
<evidence type="ECO:0000256" key="15">
    <source>
        <dbReference type="SAM" id="MobiDB-lite"/>
    </source>
</evidence>
<proteinExistence type="inferred from homology"/>
<keyword evidence="9 14" id="KW-0175">Coiled coil</keyword>
<evidence type="ECO:0000256" key="10">
    <source>
        <dbReference type="ARBA" id="ARBA00023136"/>
    </source>
</evidence>
<dbReference type="AlphaFoldDB" id="A0A5C7HDC8"/>
<evidence type="ECO:0000256" key="11">
    <source>
        <dbReference type="ARBA" id="ARBA00023163"/>
    </source>
</evidence>
<dbReference type="SUPFAM" id="SSF47459">
    <property type="entry name" value="HLH, helix-loop-helix DNA-binding domain"/>
    <property type="match status" value="1"/>
</dbReference>
<dbReference type="GO" id="GO:0046983">
    <property type="term" value="F:protein dimerization activity"/>
    <property type="evidence" value="ECO:0007669"/>
    <property type="project" value="InterPro"/>
</dbReference>
<dbReference type="SMART" id="SM00353">
    <property type="entry name" value="HLH"/>
    <property type="match status" value="1"/>
</dbReference>
<accession>A0A5C7HDC8</accession>
<evidence type="ECO:0000256" key="7">
    <source>
        <dbReference type="ARBA" id="ARBA00022989"/>
    </source>
</evidence>
<protein>
    <recommendedName>
        <fullName evidence="16">BHLH domain-containing protein</fullName>
    </recommendedName>
</protein>
<keyword evidence="7" id="KW-1133">Transmembrane helix</keyword>
<dbReference type="PANTHER" id="PTHR32219:SF2">
    <property type="entry name" value="PROTON PUMP-INTERACTOR 1"/>
    <property type="match status" value="1"/>
</dbReference>
<dbReference type="PROSITE" id="PS50888">
    <property type="entry name" value="BHLH"/>
    <property type="match status" value="1"/>
</dbReference>
<comment type="similarity">
    <text evidence="13">Belongs to the plant Proton pump-interactor protein family.</text>
</comment>
<feature type="coiled-coil region" evidence="14">
    <location>
        <begin position="430"/>
        <end position="531"/>
    </location>
</feature>
<dbReference type="InterPro" id="IPR055282">
    <property type="entry name" value="PPI1-4"/>
</dbReference>
<dbReference type="InterPro" id="IPR036638">
    <property type="entry name" value="HLH_DNA-bd_sf"/>
</dbReference>
<keyword evidence="6" id="KW-0256">Endoplasmic reticulum</keyword>
<comment type="caution">
    <text evidence="17">The sequence shown here is derived from an EMBL/GenBank/DDBJ whole genome shotgun (WGS) entry which is preliminary data.</text>
</comment>
<evidence type="ECO:0000256" key="4">
    <source>
        <dbReference type="ARBA" id="ARBA00022475"/>
    </source>
</evidence>
<dbReference type="PANTHER" id="PTHR32219">
    <property type="entry name" value="RNA-BINDING PROTEIN YLMH-RELATED"/>
    <property type="match status" value="1"/>
</dbReference>
<feature type="region of interest" description="Disordered" evidence="15">
    <location>
        <begin position="1"/>
        <end position="29"/>
    </location>
</feature>
<keyword evidence="18" id="KW-1185">Reference proteome</keyword>
<evidence type="ECO:0000313" key="17">
    <source>
        <dbReference type="EMBL" id="TXG55143.1"/>
    </source>
</evidence>
<keyword evidence="8" id="KW-0805">Transcription regulation</keyword>
<evidence type="ECO:0000256" key="8">
    <source>
        <dbReference type="ARBA" id="ARBA00023015"/>
    </source>
</evidence>
<sequence length="619" mass="72740">MGGYLKMDDQRNDQRSSSSTKVERKVIEKNRRNQMKNLYSMLNSLLPNQTSQEALPLPDQIDEAVNYIKTLERKLQESKEKKQNLMGSSRKRPLRSYSDQTNSSSIPPQIEIHETGSTLEIILKSGLDNQFIFYEVIRILHEESAEVVSANFSVVGNKIFHAVHAEIGDAMFSTFGATKISERLNQFVNGFSSEGDLEEELQQIPQFWDFEVHPESWQTTEVMETNKFAQKDCDEVQDNVSGIELGIDHDPINFDGSSQKKVHQFYFVKFCPYEDANENDKVRYKIKETEKLIAKINEEELLFFEKHKKRISDRYRLLSSQYRKLRYRGSNYTRDRITWKLDHLQEALGKLNFAKNANQRIAINSCSSREVTNFMLHRPNNSAAKKQLLREINEGQQRVAVGSLPSEEKLSEFILWLYNKIESQSNHKVRNTILKEIKQLEDEEKKAVENANAKGKNLLVSRKAIQDQIRLINKISEELRKERLKETAELEVVDKDINFLRKKLNDLRRRREEAERLIQNMRRQQNEAKSRYYRYVSVLSTARELATEKQVKALEDLSLREIDNFMSHWNNKSKVFRRDYKKMILTSLDHRQLSSDGRIRNLDEEPLEPPLKQLHKWPY</sequence>
<dbReference type="EMBL" id="VAHF01000009">
    <property type="protein sequence ID" value="TXG55143.1"/>
    <property type="molecule type" value="Genomic_DNA"/>
</dbReference>
<comment type="subcellular location">
    <subcellularLocation>
        <location evidence="2">Cell membrane</location>
        <topology evidence="2">Single-pass membrane protein</topology>
    </subcellularLocation>
    <subcellularLocation>
        <location evidence="3">Endoplasmic reticulum membrane</location>
        <topology evidence="3">Single-pass membrane protein</topology>
    </subcellularLocation>
    <subcellularLocation>
        <location evidence="1">Nucleus</location>
    </subcellularLocation>
</comment>
<dbReference type="Pfam" id="PF00010">
    <property type="entry name" value="HLH"/>
    <property type="match status" value="1"/>
</dbReference>
<evidence type="ECO:0000256" key="1">
    <source>
        <dbReference type="ARBA" id="ARBA00004123"/>
    </source>
</evidence>
<keyword evidence="5" id="KW-0812">Transmembrane</keyword>
<reference evidence="18" key="1">
    <citation type="journal article" date="2019" name="Gigascience">
        <title>De novo genome assembly of the endangered Acer yangbiense, a plant species with extremely small populations endemic to Yunnan Province, China.</title>
        <authorList>
            <person name="Yang J."/>
            <person name="Wariss H.M."/>
            <person name="Tao L."/>
            <person name="Zhang R."/>
            <person name="Yun Q."/>
            <person name="Hollingsworth P."/>
            <person name="Dao Z."/>
            <person name="Luo G."/>
            <person name="Guo H."/>
            <person name="Ma Y."/>
            <person name="Sun W."/>
        </authorList>
    </citation>
    <scope>NUCLEOTIDE SEQUENCE [LARGE SCALE GENOMIC DNA]</scope>
    <source>
        <strain evidence="18">cv. Malutang</strain>
    </source>
</reference>
<evidence type="ECO:0000256" key="12">
    <source>
        <dbReference type="ARBA" id="ARBA00023242"/>
    </source>
</evidence>
<feature type="compositionally biased region" description="Basic and acidic residues" evidence="15">
    <location>
        <begin position="1"/>
        <end position="14"/>
    </location>
</feature>
<dbReference type="InterPro" id="IPR011598">
    <property type="entry name" value="bHLH_dom"/>
</dbReference>
<keyword evidence="11" id="KW-0804">Transcription</keyword>
<keyword evidence="12" id="KW-0539">Nucleus</keyword>
<evidence type="ECO:0000256" key="5">
    <source>
        <dbReference type="ARBA" id="ARBA00022692"/>
    </source>
</evidence>
<keyword evidence="10" id="KW-0472">Membrane</keyword>
<feature type="domain" description="BHLH" evidence="16">
    <location>
        <begin position="19"/>
        <end position="71"/>
    </location>
</feature>
<organism evidence="17 18">
    <name type="scientific">Acer yangbiense</name>
    <dbReference type="NCBI Taxonomy" id="1000413"/>
    <lineage>
        <taxon>Eukaryota</taxon>
        <taxon>Viridiplantae</taxon>
        <taxon>Streptophyta</taxon>
        <taxon>Embryophyta</taxon>
        <taxon>Tracheophyta</taxon>
        <taxon>Spermatophyta</taxon>
        <taxon>Magnoliopsida</taxon>
        <taxon>eudicotyledons</taxon>
        <taxon>Gunneridae</taxon>
        <taxon>Pentapetalae</taxon>
        <taxon>rosids</taxon>
        <taxon>malvids</taxon>
        <taxon>Sapindales</taxon>
        <taxon>Sapindaceae</taxon>
        <taxon>Hippocastanoideae</taxon>
        <taxon>Acereae</taxon>
        <taxon>Acer</taxon>
    </lineage>
</organism>